<protein>
    <submittedName>
        <fullName evidence="4">Zinc-binding alcohol dehydrogenase</fullName>
    </submittedName>
</protein>
<evidence type="ECO:0000256" key="1">
    <source>
        <dbReference type="ARBA" id="ARBA00022857"/>
    </source>
</evidence>
<dbReference type="SMART" id="SM00829">
    <property type="entry name" value="PKS_ER"/>
    <property type="match status" value="1"/>
</dbReference>
<keyword evidence="2" id="KW-0560">Oxidoreductase</keyword>
<feature type="domain" description="Enoyl reductase (ER)" evidence="3">
    <location>
        <begin position="10"/>
        <end position="321"/>
    </location>
</feature>
<reference evidence="4 5" key="1">
    <citation type="submission" date="2018-04" db="EMBL/GenBank/DDBJ databases">
        <title>Polynucleobacter sp. UH21B genome.</title>
        <authorList>
            <person name="Hahn M.W."/>
        </authorList>
    </citation>
    <scope>NUCLEOTIDE SEQUENCE [LARGE SCALE GENOMIC DNA]</scope>
    <source>
        <strain evidence="4 5">MWH-UH21B</strain>
    </source>
</reference>
<proteinExistence type="predicted"/>
<name>A0A6M9PXE6_9BURK</name>
<dbReference type="SUPFAM" id="SSF51735">
    <property type="entry name" value="NAD(P)-binding Rossmann-fold domains"/>
    <property type="match status" value="1"/>
</dbReference>
<dbReference type="InterPro" id="IPR013154">
    <property type="entry name" value="ADH-like_N"/>
</dbReference>
<accession>A0A6M9PXE6</accession>
<sequence>MKSYWMQSDGANAVIELRDIDQPAPGPNQLLVRVKAAGLNRGEFILGHGLHKAGTAKQIGMEAAGEVIACGSAITGFVVGDRVMGRCPGAFAEYALMSESEVLPIPALLTWEQAAALPLTSMVVFDMLVVQGHIQAGEWLLITGVTSGVGVTALSMAKALGAKVIGTSGSQDKLNQLESQGLDLGICTRKPDFYDAVMKVTKDKGVDLVINTVGGSVFSECVRTLAFQGRLATVGYVDGVLKAEIDIEALHAKRLTLFGVSNKLRTPEQRAQAIPEFRRQILPLIDAGKVAPMIYQVFPFEKLVEAKAAMESNQHLGKIILAGTP</sequence>
<dbReference type="GO" id="GO:0070402">
    <property type="term" value="F:NADPH binding"/>
    <property type="evidence" value="ECO:0007669"/>
    <property type="project" value="TreeGrafter"/>
</dbReference>
<dbReference type="InterPro" id="IPR036291">
    <property type="entry name" value="NAD(P)-bd_dom_sf"/>
</dbReference>
<dbReference type="GO" id="GO:0016651">
    <property type="term" value="F:oxidoreductase activity, acting on NAD(P)H"/>
    <property type="evidence" value="ECO:0007669"/>
    <property type="project" value="TreeGrafter"/>
</dbReference>
<dbReference type="InterPro" id="IPR013149">
    <property type="entry name" value="ADH-like_C"/>
</dbReference>
<dbReference type="PANTHER" id="PTHR48106:SF8">
    <property type="entry name" value="OS02G0805600 PROTEIN"/>
    <property type="match status" value="1"/>
</dbReference>
<dbReference type="InterPro" id="IPR020843">
    <property type="entry name" value="ER"/>
</dbReference>
<dbReference type="SUPFAM" id="SSF50129">
    <property type="entry name" value="GroES-like"/>
    <property type="match status" value="1"/>
</dbReference>
<dbReference type="InterPro" id="IPR011032">
    <property type="entry name" value="GroES-like_sf"/>
</dbReference>
<gene>
    <name evidence="4" type="ORF">DCO17_06740</name>
</gene>
<dbReference type="RefSeq" id="WP_173955993.1">
    <property type="nucleotide sequence ID" value="NZ_CP028942.1"/>
</dbReference>
<dbReference type="Pfam" id="PF00107">
    <property type="entry name" value="ADH_zinc_N"/>
    <property type="match status" value="1"/>
</dbReference>
<keyword evidence="5" id="KW-1185">Reference proteome</keyword>
<evidence type="ECO:0000313" key="5">
    <source>
        <dbReference type="Proteomes" id="UP000503312"/>
    </source>
</evidence>
<keyword evidence="1" id="KW-0521">NADP</keyword>
<dbReference type="Proteomes" id="UP000503312">
    <property type="component" value="Chromosome"/>
</dbReference>
<dbReference type="Pfam" id="PF08240">
    <property type="entry name" value="ADH_N"/>
    <property type="match status" value="1"/>
</dbReference>
<organism evidence="4 5">
    <name type="scientific">Polynucleobacter tropicus</name>
    <dbReference type="NCBI Taxonomy" id="1743174"/>
    <lineage>
        <taxon>Bacteria</taxon>
        <taxon>Pseudomonadati</taxon>
        <taxon>Pseudomonadota</taxon>
        <taxon>Betaproteobacteria</taxon>
        <taxon>Burkholderiales</taxon>
        <taxon>Burkholderiaceae</taxon>
        <taxon>Polynucleobacter</taxon>
    </lineage>
</organism>
<evidence type="ECO:0000313" key="4">
    <source>
        <dbReference type="EMBL" id="QKM64951.1"/>
    </source>
</evidence>
<dbReference type="KEGG" id="ptrp:DCO17_06740"/>
<dbReference type="AlphaFoldDB" id="A0A6M9PXE6"/>
<dbReference type="PANTHER" id="PTHR48106">
    <property type="entry name" value="QUINONE OXIDOREDUCTASE PIG3-RELATED"/>
    <property type="match status" value="1"/>
</dbReference>
<dbReference type="Gene3D" id="3.90.180.10">
    <property type="entry name" value="Medium-chain alcohol dehydrogenases, catalytic domain"/>
    <property type="match status" value="1"/>
</dbReference>
<dbReference type="Gene3D" id="3.40.50.720">
    <property type="entry name" value="NAD(P)-binding Rossmann-like Domain"/>
    <property type="match status" value="1"/>
</dbReference>
<dbReference type="EMBL" id="CP028942">
    <property type="protein sequence ID" value="QKM64951.1"/>
    <property type="molecule type" value="Genomic_DNA"/>
</dbReference>
<evidence type="ECO:0000256" key="2">
    <source>
        <dbReference type="ARBA" id="ARBA00023002"/>
    </source>
</evidence>
<evidence type="ECO:0000259" key="3">
    <source>
        <dbReference type="SMART" id="SM00829"/>
    </source>
</evidence>